<dbReference type="NCBIfam" id="NF041216">
    <property type="entry name" value="CU044_2847_fam"/>
    <property type="match status" value="1"/>
</dbReference>
<reference evidence="2 3" key="1">
    <citation type="submission" date="2017-06" db="EMBL/GenBank/DDBJ databases">
        <authorList>
            <person name="Kim H.J."/>
            <person name="Triplett B.A."/>
        </authorList>
    </citation>
    <scope>NUCLEOTIDE SEQUENCE [LARGE SCALE GENOMIC DNA]</scope>
    <source>
        <strain evidence="2 3">CGMCC 4.5593</strain>
    </source>
</reference>
<dbReference type="InterPro" id="IPR045794">
    <property type="entry name" value="Trypco1"/>
</dbReference>
<dbReference type="Proteomes" id="UP000198362">
    <property type="component" value="Unassembled WGS sequence"/>
</dbReference>
<organism evidence="2 3">
    <name type="scientific">Asanoa hainanensis</name>
    <dbReference type="NCBI Taxonomy" id="560556"/>
    <lineage>
        <taxon>Bacteria</taxon>
        <taxon>Bacillati</taxon>
        <taxon>Actinomycetota</taxon>
        <taxon>Actinomycetes</taxon>
        <taxon>Micromonosporales</taxon>
        <taxon>Micromonosporaceae</taxon>
        <taxon>Asanoa</taxon>
    </lineage>
</organism>
<name>A0A239P6V1_9ACTN</name>
<dbReference type="AlphaFoldDB" id="A0A239P6V1"/>
<sequence length="110" mass="11440">MRQVVPLRLSSGGQIWVDVGEEHGVVRVGTSAGEALAKAASSVVEVFDDIRDTADDALRTMIAMESAPSKIEIVFGVTVTAEANAVIAKAGAQANMTVTVAWERNPGGES</sequence>
<dbReference type="EMBL" id="FZPH01000014">
    <property type="protein sequence ID" value="SNT62796.1"/>
    <property type="molecule type" value="Genomic_DNA"/>
</dbReference>
<accession>A0A239P6V1</accession>
<dbReference type="Pfam" id="PF19493">
    <property type="entry name" value="Trypco1"/>
    <property type="match status" value="1"/>
</dbReference>
<keyword evidence="3" id="KW-1185">Reference proteome</keyword>
<proteinExistence type="predicted"/>
<evidence type="ECO:0000313" key="3">
    <source>
        <dbReference type="Proteomes" id="UP000198362"/>
    </source>
</evidence>
<feature type="domain" description="Trypsin-co-occurring" evidence="1">
    <location>
        <begin position="8"/>
        <end position="104"/>
    </location>
</feature>
<protein>
    <recommendedName>
        <fullName evidence="1">Trypsin-co-occurring domain-containing protein</fullName>
    </recommendedName>
</protein>
<gene>
    <name evidence="2" type="ORF">SAMN05421812_114185</name>
</gene>
<evidence type="ECO:0000313" key="2">
    <source>
        <dbReference type="EMBL" id="SNT62796.1"/>
    </source>
</evidence>
<evidence type="ECO:0000259" key="1">
    <source>
        <dbReference type="Pfam" id="PF19493"/>
    </source>
</evidence>